<name>A0ABT5KLT0_9BURK</name>
<protein>
    <submittedName>
        <fullName evidence="3">Crotonase/enoyl-CoA hydratase family protein</fullName>
    </submittedName>
</protein>
<dbReference type="Gene3D" id="3.90.226.10">
    <property type="entry name" value="2-enoyl-CoA Hydratase, Chain A, domain 1"/>
    <property type="match status" value="1"/>
</dbReference>
<dbReference type="InterPro" id="IPR014748">
    <property type="entry name" value="Enoyl-CoA_hydra_C"/>
</dbReference>
<dbReference type="Gene3D" id="1.10.12.10">
    <property type="entry name" value="Lyase 2-enoyl-coa Hydratase, Chain A, domain 2"/>
    <property type="match status" value="1"/>
</dbReference>
<comment type="similarity">
    <text evidence="1">Belongs to the enoyl-CoA hydratase/isomerase family.</text>
</comment>
<dbReference type="Pfam" id="PF00378">
    <property type="entry name" value="ECH_1"/>
    <property type="match status" value="1"/>
</dbReference>
<proteinExistence type="inferred from homology"/>
<keyword evidence="2" id="KW-0456">Lyase</keyword>
<evidence type="ECO:0000313" key="4">
    <source>
        <dbReference type="Proteomes" id="UP001219862"/>
    </source>
</evidence>
<dbReference type="InterPro" id="IPR029045">
    <property type="entry name" value="ClpP/crotonase-like_dom_sf"/>
</dbReference>
<organism evidence="3 4">
    <name type="scientific">Roseateles koreensis</name>
    <dbReference type="NCBI Taxonomy" id="2987526"/>
    <lineage>
        <taxon>Bacteria</taxon>
        <taxon>Pseudomonadati</taxon>
        <taxon>Pseudomonadota</taxon>
        <taxon>Betaproteobacteria</taxon>
        <taxon>Burkholderiales</taxon>
        <taxon>Sphaerotilaceae</taxon>
        <taxon>Roseateles</taxon>
    </lineage>
</organism>
<evidence type="ECO:0000256" key="1">
    <source>
        <dbReference type="ARBA" id="ARBA00005254"/>
    </source>
</evidence>
<dbReference type="PANTHER" id="PTHR11941">
    <property type="entry name" value="ENOYL-COA HYDRATASE-RELATED"/>
    <property type="match status" value="1"/>
</dbReference>
<evidence type="ECO:0000256" key="2">
    <source>
        <dbReference type="ARBA" id="ARBA00023239"/>
    </source>
</evidence>
<reference evidence="3 4" key="1">
    <citation type="submission" date="2022-10" db="EMBL/GenBank/DDBJ databases">
        <title>paucibacter sp. hw8 Genome sequencing.</title>
        <authorList>
            <person name="Park S."/>
        </authorList>
    </citation>
    <scope>NUCLEOTIDE SEQUENCE [LARGE SCALE GENOMIC DNA]</scope>
    <source>
        <strain evidence="4">hw8</strain>
    </source>
</reference>
<dbReference type="CDD" id="cd06558">
    <property type="entry name" value="crotonase-like"/>
    <property type="match status" value="1"/>
</dbReference>
<accession>A0ABT5KLT0</accession>
<dbReference type="RefSeq" id="WP_273594930.1">
    <property type="nucleotide sequence ID" value="NZ_JAQQXS010000001.1"/>
</dbReference>
<dbReference type="SUPFAM" id="SSF52096">
    <property type="entry name" value="ClpP/crotonase"/>
    <property type="match status" value="1"/>
</dbReference>
<dbReference type="PANTHER" id="PTHR11941:SF54">
    <property type="entry name" value="ENOYL-COA HYDRATASE, MITOCHONDRIAL"/>
    <property type="match status" value="1"/>
</dbReference>
<dbReference type="InterPro" id="IPR001753">
    <property type="entry name" value="Enoyl-CoA_hydra/iso"/>
</dbReference>
<dbReference type="EMBL" id="JAQQXS010000001">
    <property type="protein sequence ID" value="MDC8783819.1"/>
    <property type="molecule type" value="Genomic_DNA"/>
</dbReference>
<dbReference type="Proteomes" id="UP001219862">
    <property type="component" value="Unassembled WGS sequence"/>
</dbReference>
<gene>
    <name evidence="3" type="ORF">PRZ01_01265</name>
</gene>
<comment type="caution">
    <text evidence="3">The sequence shown here is derived from an EMBL/GenBank/DDBJ whole genome shotgun (WGS) entry which is preliminary data.</text>
</comment>
<evidence type="ECO:0000313" key="3">
    <source>
        <dbReference type="EMBL" id="MDC8783819.1"/>
    </source>
</evidence>
<sequence length="276" mass="28929">MGEHTSITGSPVVPADGLTDALDLLQISRHGAVLHLRLNRPAKRNAISDALIAQLHTAFLHLPADVRAVLVSGEGEHFCAGLDLSALVQRDIGGAVLHSRGWHAAFDAVQFGRVPVVVVLHGAVVGGGLELAAACHIRVAEDSAYFGLPEGQRGIFVGGGGSVRIPRLIGVARMTDMMLTGRVYDADEGERYGLVQYRVPAGEGLKKGLELAQKVAEAAPMTAFAVMHALPRIAEQSPAEGLFTESLMSAVAASTPEAQERLGAFLKGKAAKVVKS</sequence>
<dbReference type="NCBIfam" id="NF006013">
    <property type="entry name" value="PRK08150.1"/>
    <property type="match status" value="1"/>
</dbReference>
<keyword evidence="4" id="KW-1185">Reference proteome</keyword>